<dbReference type="EMBL" id="JARIHO010000006">
    <property type="protein sequence ID" value="KAJ7359296.1"/>
    <property type="molecule type" value="Genomic_DNA"/>
</dbReference>
<proteinExistence type="predicted"/>
<evidence type="ECO:0000313" key="1">
    <source>
        <dbReference type="EMBL" id="KAJ7359296.1"/>
    </source>
</evidence>
<keyword evidence="2" id="KW-1185">Reference proteome</keyword>
<dbReference type="PANTHER" id="PTHR42076">
    <property type="entry name" value="CYANOVIRIN-N HOMOLOG"/>
    <property type="match status" value="1"/>
</dbReference>
<reference evidence="1" key="1">
    <citation type="submission" date="2023-03" db="EMBL/GenBank/DDBJ databases">
        <title>Massive genome expansion in bonnet fungi (Mycena s.s.) driven by repeated elements and novel gene families across ecological guilds.</title>
        <authorList>
            <consortium name="Lawrence Berkeley National Laboratory"/>
            <person name="Harder C.B."/>
            <person name="Miyauchi S."/>
            <person name="Viragh M."/>
            <person name="Kuo A."/>
            <person name="Thoen E."/>
            <person name="Andreopoulos B."/>
            <person name="Lu D."/>
            <person name="Skrede I."/>
            <person name="Drula E."/>
            <person name="Henrissat B."/>
            <person name="Morin E."/>
            <person name="Kohler A."/>
            <person name="Barry K."/>
            <person name="LaButti K."/>
            <person name="Morin E."/>
            <person name="Salamov A."/>
            <person name="Lipzen A."/>
            <person name="Mereny Z."/>
            <person name="Hegedus B."/>
            <person name="Baldrian P."/>
            <person name="Stursova M."/>
            <person name="Weitz H."/>
            <person name="Taylor A."/>
            <person name="Grigoriev I.V."/>
            <person name="Nagy L.G."/>
            <person name="Martin F."/>
            <person name="Kauserud H."/>
        </authorList>
    </citation>
    <scope>NUCLEOTIDE SEQUENCE</scope>
    <source>
        <strain evidence="1">CBHHK002</strain>
    </source>
</reference>
<dbReference type="Proteomes" id="UP001218218">
    <property type="component" value="Unassembled WGS sequence"/>
</dbReference>
<gene>
    <name evidence="1" type="ORF">DFH08DRAFT_408068</name>
</gene>
<accession>A0AAD7F0M9</accession>
<sequence>MALAGWSRHHCAGLSPWNIHRSSFSIFLHSFLSIFANQSHQTSNPWLYYRNRGRLFVSGFRHNTAHWRGTTHWRNPFHWKNEAHPQNTSYWQNETHPQDTSHWQNEAYWENTAHRHNTAHWHEPHPHPEHRENPVDRHNAHRHWHNAHRHLHNAHRHWHNRARAHWQNPAHWQNVGHLKQAEVTAIVNHGGQFGFIQNDPIFSADGWITQTLESLPYFGFVVAVFRKQSGVEDRFRRAMIHASGSTAIALLGTLGGHFGGPLGAALVAGAATPPKMLLEQWAGNTLIADPVLRREFAAEAPRRGTYLVETLTNMLAAGSSKQVSQFFAQHAAQLVEALVYPVLQKLGRWAVNKVGGAVHNGFIHRIVEALVNGAVPDEWLSSPSQLQGNIDRWNRVSTG</sequence>
<comment type="caution">
    <text evidence="1">The sequence shown here is derived from an EMBL/GenBank/DDBJ whole genome shotgun (WGS) entry which is preliminary data.</text>
</comment>
<organism evidence="1 2">
    <name type="scientific">Mycena albidolilacea</name>
    <dbReference type="NCBI Taxonomy" id="1033008"/>
    <lineage>
        <taxon>Eukaryota</taxon>
        <taxon>Fungi</taxon>
        <taxon>Dikarya</taxon>
        <taxon>Basidiomycota</taxon>
        <taxon>Agaricomycotina</taxon>
        <taxon>Agaricomycetes</taxon>
        <taxon>Agaricomycetidae</taxon>
        <taxon>Agaricales</taxon>
        <taxon>Marasmiineae</taxon>
        <taxon>Mycenaceae</taxon>
        <taxon>Mycena</taxon>
    </lineage>
</organism>
<name>A0AAD7F0M9_9AGAR</name>
<dbReference type="PANTHER" id="PTHR42076:SF1">
    <property type="entry name" value="CYANOVIRIN-N DOMAIN-CONTAINING PROTEIN"/>
    <property type="match status" value="1"/>
</dbReference>
<evidence type="ECO:0000313" key="2">
    <source>
        <dbReference type="Proteomes" id="UP001218218"/>
    </source>
</evidence>
<protein>
    <submittedName>
        <fullName evidence="1">Uncharacterized protein</fullName>
    </submittedName>
</protein>
<dbReference type="AlphaFoldDB" id="A0AAD7F0M9"/>